<feature type="compositionally biased region" description="Acidic residues" evidence="8">
    <location>
        <begin position="1541"/>
        <end position="1555"/>
    </location>
</feature>
<name>A0ABD1KKQ9_9TELE</name>
<feature type="compositionally biased region" description="Low complexity" evidence="8">
    <location>
        <begin position="570"/>
        <end position="581"/>
    </location>
</feature>
<comment type="similarity">
    <text evidence="2">Belongs to the shroom family.</text>
</comment>
<feature type="region of interest" description="Disordered" evidence="8">
    <location>
        <begin position="926"/>
        <end position="966"/>
    </location>
</feature>
<feature type="region of interest" description="Disordered" evidence="8">
    <location>
        <begin position="850"/>
        <end position="914"/>
    </location>
</feature>
<dbReference type="PROSITE" id="PS51307">
    <property type="entry name" value="ASD2"/>
    <property type="match status" value="1"/>
</dbReference>
<feature type="region of interest" description="Disordered" evidence="8">
    <location>
        <begin position="145"/>
        <end position="181"/>
    </location>
</feature>
<comment type="caution">
    <text evidence="12">The sequence shown here is derived from an EMBL/GenBank/DDBJ whole genome shotgun (WGS) entry which is preliminary data.</text>
</comment>
<gene>
    <name evidence="12" type="ORF">ACEWY4_004077</name>
</gene>
<feature type="compositionally biased region" description="Pro residues" evidence="8">
    <location>
        <begin position="1463"/>
        <end position="1477"/>
    </location>
</feature>
<feature type="compositionally biased region" description="Basic and acidic residues" evidence="8">
    <location>
        <begin position="1561"/>
        <end position="1573"/>
    </location>
</feature>
<feature type="region of interest" description="Disordered" evidence="8">
    <location>
        <begin position="1746"/>
        <end position="1772"/>
    </location>
</feature>
<feature type="compositionally biased region" description="Pro residues" evidence="8">
    <location>
        <begin position="501"/>
        <end position="517"/>
    </location>
</feature>
<evidence type="ECO:0000256" key="8">
    <source>
        <dbReference type="SAM" id="MobiDB-lite"/>
    </source>
</evidence>
<dbReference type="GO" id="GO:0003779">
    <property type="term" value="F:actin binding"/>
    <property type="evidence" value="ECO:0007669"/>
    <property type="project" value="UniProtKB-UniRule"/>
</dbReference>
<accession>A0ABD1KKQ9</accession>
<feature type="region of interest" description="Disordered" evidence="8">
    <location>
        <begin position="395"/>
        <end position="635"/>
    </location>
</feature>
<keyword evidence="9" id="KW-0732">Signal</keyword>
<evidence type="ECO:0008006" key="14">
    <source>
        <dbReference type="Google" id="ProtNLM"/>
    </source>
</evidence>
<keyword evidence="3" id="KW-0963">Cytoplasm</keyword>
<feature type="region of interest" description="Disordered" evidence="8">
    <location>
        <begin position="253"/>
        <end position="337"/>
    </location>
</feature>
<dbReference type="Gene3D" id="6.10.250.3120">
    <property type="match status" value="1"/>
</dbReference>
<feature type="region of interest" description="Disordered" evidence="8">
    <location>
        <begin position="649"/>
        <end position="728"/>
    </location>
</feature>
<feature type="region of interest" description="Disordered" evidence="8">
    <location>
        <begin position="1250"/>
        <end position="1573"/>
    </location>
</feature>
<evidence type="ECO:0000259" key="11">
    <source>
        <dbReference type="PROSITE" id="PS51307"/>
    </source>
</evidence>
<reference evidence="12 13" key="1">
    <citation type="submission" date="2024-09" db="EMBL/GenBank/DDBJ databases">
        <title>A chromosome-level genome assembly of Gray's grenadier anchovy, Coilia grayii.</title>
        <authorList>
            <person name="Fu Z."/>
        </authorList>
    </citation>
    <scope>NUCLEOTIDE SEQUENCE [LARGE SCALE GENOMIC DNA]</scope>
    <source>
        <strain evidence="12">G4</strain>
        <tissue evidence="12">Muscle</tissue>
    </source>
</reference>
<keyword evidence="4" id="KW-0493">Microtubule</keyword>
<evidence type="ECO:0000256" key="1">
    <source>
        <dbReference type="ARBA" id="ARBA00004245"/>
    </source>
</evidence>
<evidence type="ECO:0000256" key="6">
    <source>
        <dbReference type="ARBA" id="ARBA00023212"/>
    </source>
</evidence>
<feature type="compositionally biased region" description="Basic and acidic residues" evidence="8">
    <location>
        <begin position="1627"/>
        <end position="1637"/>
    </location>
</feature>
<dbReference type="PANTHER" id="PTHR15012">
    <property type="entry name" value="APICAL PROTEIN/SHROOM-RELATED"/>
    <property type="match status" value="1"/>
</dbReference>
<feature type="compositionally biased region" description="Low complexity" evidence="8">
    <location>
        <begin position="691"/>
        <end position="712"/>
    </location>
</feature>
<evidence type="ECO:0000313" key="13">
    <source>
        <dbReference type="Proteomes" id="UP001591681"/>
    </source>
</evidence>
<feature type="compositionally biased region" description="Polar residues" evidence="8">
    <location>
        <begin position="401"/>
        <end position="417"/>
    </location>
</feature>
<keyword evidence="5 7" id="KW-0009">Actin-binding</keyword>
<evidence type="ECO:0000256" key="9">
    <source>
        <dbReference type="SAM" id="SignalP"/>
    </source>
</evidence>
<feature type="compositionally biased region" description="Low complexity" evidence="8">
    <location>
        <begin position="1028"/>
        <end position="1050"/>
    </location>
</feature>
<dbReference type="Pfam" id="PF08688">
    <property type="entry name" value="ASD1"/>
    <property type="match status" value="1"/>
</dbReference>
<dbReference type="InterPro" id="IPR014799">
    <property type="entry name" value="ASD2_dom"/>
</dbReference>
<feature type="compositionally biased region" description="Polar residues" evidence="8">
    <location>
        <begin position="1337"/>
        <end position="1367"/>
    </location>
</feature>
<feature type="region of interest" description="Disordered" evidence="8">
    <location>
        <begin position="1088"/>
        <end position="1177"/>
    </location>
</feature>
<evidence type="ECO:0000313" key="12">
    <source>
        <dbReference type="EMBL" id="KAL2099683.1"/>
    </source>
</evidence>
<organism evidence="12 13">
    <name type="scientific">Coilia grayii</name>
    <name type="common">Gray's grenadier anchovy</name>
    <dbReference type="NCBI Taxonomy" id="363190"/>
    <lineage>
        <taxon>Eukaryota</taxon>
        <taxon>Metazoa</taxon>
        <taxon>Chordata</taxon>
        <taxon>Craniata</taxon>
        <taxon>Vertebrata</taxon>
        <taxon>Euteleostomi</taxon>
        <taxon>Actinopterygii</taxon>
        <taxon>Neopterygii</taxon>
        <taxon>Teleostei</taxon>
        <taxon>Clupei</taxon>
        <taxon>Clupeiformes</taxon>
        <taxon>Clupeoidei</taxon>
        <taxon>Engraulidae</taxon>
        <taxon>Coilinae</taxon>
        <taxon>Coilia</taxon>
    </lineage>
</organism>
<feature type="compositionally biased region" description="Low complexity" evidence="8">
    <location>
        <begin position="286"/>
        <end position="301"/>
    </location>
</feature>
<feature type="compositionally biased region" description="Polar residues" evidence="8">
    <location>
        <begin position="604"/>
        <end position="631"/>
    </location>
</feature>
<feature type="compositionally biased region" description="Polar residues" evidence="8">
    <location>
        <begin position="440"/>
        <end position="450"/>
    </location>
</feature>
<feature type="compositionally biased region" description="Basic and acidic residues" evidence="8">
    <location>
        <begin position="1102"/>
        <end position="1114"/>
    </location>
</feature>
<comment type="subcellular location">
    <subcellularLocation>
        <location evidence="1">Cytoplasm</location>
        <location evidence="1">Cytoskeleton</location>
    </subcellularLocation>
</comment>
<feature type="domain" description="ASD2" evidence="11">
    <location>
        <begin position="1575"/>
        <end position="1841"/>
    </location>
</feature>
<dbReference type="Proteomes" id="UP001591681">
    <property type="component" value="Unassembled WGS sequence"/>
</dbReference>
<feature type="compositionally biased region" description="Pro residues" evidence="8">
    <location>
        <begin position="1518"/>
        <end position="1534"/>
    </location>
</feature>
<feature type="compositionally biased region" description="Basic and acidic residues" evidence="8">
    <location>
        <begin position="677"/>
        <end position="688"/>
    </location>
</feature>
<dbReference type="PROSITE" id="PS51306">
    <property type="entry name" value="ASD1"/>
    <property type="match status" value="1"/>
</dbReference>
<proteinExistence type="inferred from homology"/>
<feature type="compositionally biased region" description="Low complexity" evidence="8">
    <location>
        <begin position="1115"/>
        <end position="1126"/>
    </location>
</feature>
<feature type="domain" description="ASD1" evidence="10">
    <location>
        <begin position="836"/>
        <end position="943"/>
    </location>
</feature>
<dbReference type="EMBL" id="JBHFQA010000004">
    <property type="protein sequence ID" value="KAL2099683.1"/>
    <property type="molecule type" value="Genomic_DNA"/>
</dbReference>
<feature type="compositionally biased region" description="Gly residues" evidence="8">
    <location>
        <begin position="467"/>
        <end position="478"/>
    </location>
</feature>
<evidence type="ECO:0000256" key="3">
    <source>
        <dbReference type="ARBA" id="ARBA00022490"/>
    </source>
</evidence>
<feature type="region of interest" description="Disordered" evidence="8">
    <location>
        <begin position="1615"/>
        <end position="1647"/>
    </location>
</feature>
<dbReference type="Pfam" id="PF08687">
    <property type="entry name" value="ASD2"/>
    <property type="match status" value="1"/>
</dbReference>
<feature type="compositionally biased region" description="Pro residues" evidence="8">
    <location>
        <begin position="1433"/>
        <end position="1452"/>
    </location>
</feature>
<evidence type="ECO:0000256" key="2">
    <source>
        <dbReference type="ARBA" id="ARBA00006469"/>
    </source>
</evidence>
<feature type="region of interest" description="Disordered" evidence="8">
    <location>
        <begin position="1007"/>
        <end position="1063"/>
    </location>
</feature>
<dbReference type="InterPro" id="IPR014800">
    <property type="entry name" value="ASD1_dom"/>
</dbReference>
<feature type="compositionally biased region" description="Polar residues" evidence="8">
    <location>
        <begin position="164"/>
        <end position="180"/>
    </location>
</feature>
<feature type="compositionally biased region" description="Low complexity" evidence="8">
    <location>
        <begin position="872"/>
        <end position="883"/>
    </location>
</feature>
<keyword evidence="13" id="KW-1185">Reference proteome</keyword>
<feature type="region of interest" description="Disordered" evidence="8">
    <location>
        <begin position="83"/>
        <end position="127"/>
    </location>
</feature>
<dbReference type="GO" id="GO:0005874">
    <property type="term" value="C:microtubule"/>
    <property type="evidence" value="ECO:0007669"/>
    <property type="project" value="UniProtKB-KW"/>
</dbReference>
<evidence type="ECO:0000256" key="7">
    <source>
        <dbReference type="PROSITE-ProRule" id="PRU00637"/>
    </source>
</evidence>
<feature type="compositionally biased region" description="Basic and acidic residues" evidence="8">
    <location>
        <begin position="520"/>
        <end position="530"/>
    </location>
</feature>
<feature type="compositionally biased region" description="Basic and acidic residues" evidence="8">
    <location>
        <begin position="582"/>
        <end position="594"/>
    </location>
</feature>
<feature type="signal peptide" evidence="9">
    <location>
        <begin position="1"/>
        <end position="18"/>
    </location>
</feature>
<feature type="compositionally biased region" description="Polar residues" evidence="8">
    <location>
        <begin position="1320"/>
        <end position="1330"/>
    </location>
</feature>
<feature type="chain" id="PRO_5044849589" description="Shroom" evidence="9">
    <location>
        <begin position="19"/>
        <end position="1874"/>
    </location>
</feature>
<feature type="compositionally biased region" description="Pro residues" evidence="8">
    <location>
        <begin position="899"/>
        <end position="913"/>
    </location>
</feature>
<feature type="compositionally biased region" description="Basic and acidic residues" evidence="8">
    <location>
        <begin position="926"/>
        <end position="940"/>
    </location>
</feature>
<protein>
    <recommendedName>
        <fullName evidence="14">Shroom</fullName>
    </recommendedName>
</protein>
<evidence type="ECO:0000256" key="5">
    <source>
        <dbReference type="ARBA" id="ARBA00023203"/>
    </source>
</evidence>
<evidence type="ECO:0000259" key="10">
    <source>
        <dbReference type="PROSITE" id="PS51306"/>
    </source>
</evidence>
<dbReference type="PANTHER" id="PTHR15012:SF33">
    <property type="entry name" value="PROTEIN SHROOM3"/>
    <property type="match status" value="1"/>
</dbReference>
<evidence type="ECO:0000256" key="4">
    <source>
        <dbReference type="ARBA" id="ARBA00022701"/>
    </source>
</evidence>
<keyword evidence="6" id="KW-0206">Cytoskeleton</keyword>
<sequence length="1874" mass="204029">MVVCLCVCFCVCVYVCVCVVVCVSVSVCFCVCVYVCVLYVCVCVCFCVCVCVGQLFPWPLSLRPQVIPFPSIDAVSCPACPSDRRSEPASRPHSWHSTKLGDGQPDPSMMQISQGSMGAPWHQNYHSSSSTTDLSSYEAGFLRKSPDQYSSRGSMESLDHPNPAYSSCHQLSASKSSNSIDHLHSKRDSAYSSFSTSSSIPEYLAAAPPSFTSRERSCSMEHVPQSRGVGGGPAEGMQQADIRYVRTIYDPQGASQEHEVTSAALGRAGDGRSQARAGGGGGGACHRGSSSSSSSSSGGSSLSVPHRHSVGPVWGTHSSRSSCESLKGAPAPPQRSDSYAAIRNHERPNSWSSLEQARSLRALHKGSWHHSSGSVATMAGGGKPSFVTEGQLHTVVEKSPESSPTTRPKQGFPQASQPGRPLFPTSVYQVPPPEPHFAQMPTSCPSSSTVYPALAKESRYAPQREPAGGGGGGGGAGGREVVAVENGYQSINTQPLGSSSPPQPSKPKPLPQAPPPASQLHERGLEELHTKYRPHLQPNSYRPPASSIAQERRDPYTPVQPLRGEKARYSQSPEPQSSQQQSRDEEQLIRRLEQSSHVVEPSVVVQNKLTQGNRGGLSLTTRHYSESSTLQDQEHPLTRLENALAEVQRCASPESGGSGGSSSQNCPGDRSVSVLERVSRFERRDPGKARSQSISHAGSISSSSSSSSFAYSSHHRPNHTAAAPKSSLSGVEDLRNMLDRSCVSSHYAVPSGSYSNMQGYGVVNQQGHVNLHHRRGSSDQAQYSYLPDTAQALQRSKSTFHVGEENGSGFEWKDDPLDILGTIQDTTYNRAYRDSIKGAQTKVLRSTSFQRRDMNPPPVPVKHMSLERKGPKTSPKPTATSPHTPKERHMVTPDIPPERSIPPELPSVPPVGPPVMRICGRKRLTMEQKKRSYSEPENMHEVGISDSETSRKQQQQQFLIPETSVADRRKMFEMAASRNAGPRPLATSVHPELKQMQQDALADYMKRKTGQRPEGRASRPHSAYMQPASASSSSTDSRSLLSSTSSLASLQEPPGLESLSGGGRQTYTLPANLHGGFYPSRWYAEPQQAAYRPQSKTPEPQWLHERQVDRDRRSSASSLAPASRPDVSQGGPQLRFSQQREGGSGKSVSAEDLLERQENRPAPQHMRSRSSPSADRFSQDFMAAELKSFGMMSKDLAPSSHTFNRSVAGVKPERPSSASAVRSERYMLTQPGVGSQQANVPVVRRERQRHSERQRAQSAAGLAASVGLPCPFSPPGSGPEWEPSEQLCPANLDHITFPSIPHGGAVASNPTRRASAGMVRQNSSDTSTSEETLKDFPSSSSSEGPGQWTQSAPKTPSPTEKALTTANAPPDLPPKTFRCQTAAPSPPPGSPDEQQQPQKPLLSLRISESALAFSPLVPTHSQEDDDVFLQDVLPPPPPPPPALAPTSSPLPLPIRETDIMEDFPPPPPPMSLLPPPQHHTTEEEFAGHQHHTKSQPMPPAPPKPHLSVEPVEDSAIGLPPPPPLSPPHTEPPAQPGSTGPEQEDEEDQEDQDDSLGLDPRLLSRRERSEAERRVEALARELVSRDKSLTPLLDSWAGRSSMDMMEEIFPAYGQQRLPWQRRRSSAGQEDRRSDETGKPQECLAPGKRMETDLDEDEADLTHKQGELLQALALSVAVLKGEKEQLGEEQKRCSALGGSMEALVQEHCKPNERDKYRMFIGDLDKIVNLLLSLSGRLARVESALAALDRDEDSEDHGDERESLQQKRRQLCGQQEDARELKENLDRRQRVVLDFLSGYLTPAQLREHRCYVHLKPALLIRQRHLDELIRLGEDQLQRLAESLNVQPSPLLDIPAPTPSPALVTLVPAPRSTAVTSL</sequence>
<dbReference type="InterPro" id="IPR027685">
    <property type="entry name" value="Shroom_fam"/>
</dbReference>